<protein>
    <submittedName>
        <fullName evidence="1">Uncharacterized protein</fullName>
    </submittedName>
</protein>
<evidence type="ECO:0000313" key="1">
    <source>
        <dbReference type="EMBL" id="GIX84943.1"/>
    </source>
</evidence>
<sequence length="198" mass="23283">MFRMSKFSPLFSKKAAVPRNEAETPWEKRLQILKAEKRGWSRFSLSSGPSPIASDLLKAEISSLSNSITCLPHNRRKKKSPRHFCARLIKRNETLETTTTSSSSENVEDVWMMMRSRKKSSGWCSPDFKTPRKSMDHHPISKSIMYERFLRKLETMEESKHFTKEGRSQQGKKYQSLGAKKRRRIRIFKIFTKFYQVK</sequence>
<proteinExistence type="predicted"/>
<evidence type="ECO:0000313" key="2">
    <source>
        <dbReference type="Proteomes" id="UP001054837"/>
    </source>
</evidence>
<comment type="caution">
    <text evidence="1">The sequence shown here is derived from an EMBL/GenBank/DDBJ whole genome shotgun (WGS) entry which is preliminary data.</text>
</comment>
<dbReference type="AlphaFoldDB" id="A0AAV4NJT2"/>
<reference evidence="1 2" key="1">
    <citation type="submission" date="2021-06" db="EMBL/GenBank/DDBJ databases">
        <title>Caerostris darwini draft genome.</title>
        <authorList>
            <person name="Kono N."/>
            <person name="Arakawa K."/>
        </authorList>
    </citation>
    <scope>NUCLEOTIDE SEQUENCE [LARGE SCALE GENOMIC DNA]</scope>
</reference>
<keyword evidence="2" id="KW-1185">Reference proteome</keyword>
<organism evidence="1 2">
    <name type="scientific">Caerostris darwini</name>
    <dbReference type="NCBI Taxonomy" id="1538125"/>
    <lineage>
        <taxon>Eukaryota</taxon>
        <taxon>Metazoa</taxon>
        <taxon>Ecdysozoa</taxon>
        <taxon>Arthropoda</taxon>
        <taxon>Chelicerata</taxon>
        <taxon>Arachnida</taxon>
        <taxon>Araneae</taxon>
        <taxon>Araneomorphae</taxon>
        <taxon>Entelegynae</taxon>
        <taxon>Araneoidea</taxon>
        <taxon>Araneidae</taxon>
        <taxon>Caerostris</taxon>
    </lineage>
</organism>
<gene>
    <name evidence="1" type="ORF">CDAR_304541</name>
</gene>
<name>A0AAV4NJT2_9ARAC</name>
<dbReference type="EMBL" id="BPLQ01001749">
    <property type="protein sequence ID" value="GIX84943.1"/>
    <property type="molecule type" value="Genomic_DNA"/>
</dbReference>
<dbReference type="Proteomes" id="UP001054837">
    <property type="component" value="Unassembled WGS sequence"/>
</dbReference>
<accession>A0AAV4NJT2</accession>